<comment type="caution">
    <text evidence="1">The sequence shown here is derived from an EMBL/GenBank/DDBJ whole genome shotgun (WGS) entry which is preliminary data.</text>
</comment>
<gene>
    <name evidence="1" type="ORF">A2U01_0004987</name>
</gene>
<proteinExistence type="predicted"/>
<accession>A0A392M9P0</accession>
<evidence type="ECO:0000313" key="1">
    <source>
        <dbReference type="EMBL" id="MCH84156.1"/>
    </source>
</evidence>
<dbReference type="EMBL" id="LXQA010006349">
    <property type="protein sequence ID" value="MCH84156.1"/>
    <property type="molecule type" value="Genomic_DNA"/>
</dbReference>
<dbReference type="AlphaFoldDB" id="A0A392M9P0"/>
<name>A0A392M9P0_9FABA</name>
<dbReference type="Proteomes" id="UP000265520">
    <property type="component" value="Unassembled WGS sequence"/>
</dbReference>
<sequence length="84" mass="10189">MVWHQKSRAQWIKDGDRNTRYYHLKTLNRQRKNKIIMLRAEDGSWVEDEGQLQSMSKKPCLGWKLGRHQDLMDFLQDFIKEIGR</sequence>
<keyword evidence="2" id="KW-1185">Reference proteome</keyword>
<evidence type="ECO:0000313" key="2">
    <source>
        <dbReference type="Proteomes" id="UP000265520"/>
    </source>
</evidence>
<reference evidence="1 2" key="1">
    <citation type="journal article" date="2018" name="Front. Plant Sci.">
        <title>Red Clover (Trifolium pratense) and Zigzag Clover (T. medium) - A Picture of Genomic Similarities and Differences.</title>
        <authorList>
            <person name="Dluhosova J."/>
            <person name="Istvanek J."/>
            <person name="Nedelnik J."/>
            <person name="Repkova J."/>
        </authorList>
    </citation>
    <scope>NUCLEOTIDE SEQUENCE [LARGE SCALE GENOMIC DNA]</scope>
    <source>
        <strain evidence="2">cv. 10/8</strain>
        <tissue evidence="1">Leaf</tissue>
    </source>
</reference>
<organism evidence="1 2">
    <name type="scientific">Trifolium medium</name>
    <dbReference type="NCBI Taxonomy" id="97028"/>
    <lineage>
        <taxon>Eukaryota</taxon>
        <taxon>Viridiplantae</taxon>
        <taxon>Streptophyta</taxon>
        <taxon>Embryophyta</taxon>
        <taxon>Tracheophyta</taxon>
        <taxon>Spermatophyta</taxon>
        <taxon>Magnoliopsida</taxon>
        <taxon>eudicotyledons</taxon>
        <taxon>Gunneridae</taxon>
        <taxon>Pentapetalae</taxon>
        <taxon>rosids</taxon>
        <taxon>fabids</taxon>
        <taxon>Fabales</taxon>
        <taxon>Fabaceae</taxon>
        <taxon>Papilionoideae</taxon>
        <taxon>50 kb inversion clade</taxon>
        <taxon>NPAAA clade</taxon>
        <taxon>Hologalegina</taxon>
        <taxon>IRL clade</taxon>
        <taxon>Trifolieae</taxon>
        <taxon>Trifolium</taxon>
    </lineage>
</organism>
<protein>
    <submittedName>
        <fullName evidence="1">Putative ribonuclease H protein</fullName>
    </submittedName>
</protein>